<feature type="compositionally biased region" description="Basic and acidic residues" evidence="1">
    <location>
        <begin position="138"/>
        <end position="148"/>
    </location>
</feature>
<evidence type="ECO:0008006" key="4">
    <source>
        <dbReference type="Google" id="ProtNLM"/>
    </source>
</evidence>
<dbReference type="STRING" id="671072.PL9214290170"/>
<dbReference type="InterPro" id="IPR036514">
    <property type="entry name" value="SGNH_hydro_sf"/>
</dbReference>
<dbReference type="Proteomes" id="UP000184315">
    <property type="component" value="Unassembled WGS sequence"/>
</dbReference>
<dbReference type="SUPFAM" id="SSF52266">
    <property type="entry name" value="SGNH hydrolase"/>
    <property type="match status" value="1"/>
</dbReference>
<sequence>MANHAKIIVETSRDVPWHVCTYGQGVVLKGNKTVSTVEGLALTQWAEQAIGLADVQVQIRLRGNHLHILCESVVSPDEKIATSHLSQALTHTNLTTLLPPNQPIYKIFLSGRSIAAKRPDWTVKLEYTELQFQASAHLRESPPVEEHPQPVPEPGHNPLEKITRFFRRPKLEEITPPSTIQPFPQPEPEPEPEQIPEPDLEIQPREQYPTEPDTLPFSLLADDGLAFSAISDTSTSSVTVGGVGETRGQGDKGTGGVGGAGETRGQGDKGTGGVGGAGEGEERGGILLTSESSVNNKPPTVNNQQSSGIEVSTESLARQGYPDAIASYLSEILGSLGVGVKVTIREKAAKVKKTDKQQSLEETQLSGRRLWVLCESAYSPDPSLLAQPIAQRLRQLHLEGFRDACILLQVQGESTPDWMLRIDLTPPDKILKEWGRWGDEQAITRLLNDKFSQFEVEVRTTLKESTLHLFCHCTTKTRKRQVPDKQTVMDIVAPLLDLLTPQGICAATVYGLETTATHAKPGTPIWIDWLNLPGAHHSDLQPTALTLAEQGNLSALRFILTRLINPDLELKLATGGIRVLLLQKGELLHVMTEAATCPSQSQIAPVIAQFLRTHRISGIAGVRIYGRRSGQKLPLWRYGYRLKTTQPDTTPSALPDFVTPTEEAETLVQQPGSLVLRPDLNLDTLETDAPKPRNLIYPNWREVLDRSVEVMAQGLVATRVFASREAMMVSVQDLRTRRYQKIALALVWGTLGGLLVVQLDGILGEGLAQIPMDGVSDSAITVSNESNLAEKTSEVVIASNLPRNQNNSKENGVFNASDFISSTLKTKKCSLSNQKLGLEACKLAQFLYPTFKSPQLDEQLARYQHFILTEKRPPDILVIGSSRALRGIDPGVLEQELRSQGYGELKVYNFGVNGATLQVVDLIVRQILPPEQLPRLIILADGVRALNSGRVDRTYETISTSEGYEQIAQGTFQIQSQIEEEKPFSRNWQYNLGDFAQKVRQGELSFDQFQTSLNQQFVGGSKSYEQRDRLKFLLQSVIKGQAFQPQVKSPVDEAEPSNAQDLETSEFQANGFLPLSIQFSPEAYYQTHSQVSGYYDGDYQGFELEGKQTTALKNLIEYVQSKNSDIVFVNMPLTQDYLDPIRTAYEEKFQNLMKSISAETGLMFIDLSREWLQNYHYFSDPSHLNQYGAVAVSQKLVELDQISWPKPVKSKK</sequence>
<evidence type="ECO:0000313" key="2">
    <source>
        <dbReference type="EMBL" id="CUR30580.1"/>
    </source>
</evidence>
<dbReference type="EMBL" id="CZDF01000132">
    <property type="protein sequence ID" value="CUR30580.1"/>
    <property type="molecule type" value="Genomic_DNA"/>
</dbReference>
<accession>A0A1J1LF94</accession>
<protein>
    <recommendedName>
        <fullName evidence="4">DUF1574 domain-containing protein</fullName>
    </recommendedName>
</protein>
<dbReference type="Gene3D" id="3.40.50.1110">
    <property type="entry name" value="SGNH hydrolase"/>
    <property type="match status" value="1"/>
</dbReference>
<reference evidence="3" key="1">
    <citation type="submission" date="2015-10" db="EMBL/GenBank/DDBJ databases">
        <authorList>
            <person name="Regsiter A."/>
            <person name="william w."/>
        </authorList>
    </citation>
    <scope>NUCLEOTIDE SEQUENCE [LARGE SCALE GENOMIC DNA]</scope>
</reference>
<evidence type="ECO:0000313" key="3">
    <source>
        <dbReference type="Proteomes" id="UP000184315"/>
    </source>
</evidence>
<feature type="compositionally biased region" description="Gly residues" evidence="1">
    <location>
        <begin position="241"/>
        <end position="278"/>
    </location>
</feature>
<keyword evidence="3" id="KW-1185">Reference proteome</keyword>
<feature type="region of interest" description="Disordered" evidence="1">
    <location>
        <begin position="138"/>
        <end position="158"/>
    </location>
</feature>
<feature type="region of interest" description="Disordered" evidence="1">
    <location>
        <begin position="171"/>
        <end position="197"/>
    </location>
</feature>
<dbReference type="AlphaFoldDB" id="A0A1J1LF94"/>
<evidence type="ECO:0000256" key="1">
    <source>
        <dbReference type="SAM" id="MobiDB-lite"/>
    </source>
</evidence>
<feature type="region of interest" description="Disordered" evidence="1">
    <location>
        <begin position="235"/>
        <end position="279"/>
    </location>
</feature>
<name>A0A1J1LF94_9CYAN</name>
<feature type="compositionally biased region" description="Acidic residues" evidence="1">
    <location>
        <begin position="188"/>
        <end position="197"/>
    </location>
</feature>
<proteinExistence type="predicted"/>
<organism evidence="2 3">
    <name type="scientific">Planktothrix tepida PCC 9214</name>
    <dbReference type="NCBI Taxonomy" id="671072"/>
    <lineage>
        <taxon>Bacteria</taxon>
        <taxon>Bacillati</taxon>
        <taxon>Cyanobacteriota</taxon>
        <taxon>Cyanophyceae</taxon>
        <taxon>Oscillatoriophycideae</taxon>
        <taxon>Oscillatoriales</taxon>
        <taxon>Microcoleaceae</taxon>
        <taxon>Planktothrix</taxon>
    </lineage>
</organism>
<gene>
    <name evidence="2" type="ORF">PL9214290170</name>
</gene>